<feature type="region of interest" description="Disordered" evidence="5">
    <location>
        <begin position="361"/>
        <end position="432"/>
    </location>
</feature>
<dbReference type="PANTHER" id="PTHR23112">
    <property type="entry name" value="G PROTEIN-COUPLED RECEPTOR 157-RELATED"/>
    <property type="match status" value="1"/>
</dbReference>
<dbReference type="GO" id="GO:0007189">
    <property type="term" value="P:adenylate cyclase-activating G protein-coupled receptor signaling pathway"/>
    <property type="evidence" value="ECO:0007669"/>
    <property type="project" value="TreeGrafter"/>
</dbReference>
<comment type="subcellular location">
    <subcellularLocation>
        <location evidence="1">Membrane</location>
        <topology evidence="1">Multi-pass membrane protein</topology>
    </subcellularLocation>
</comment>
<feature type="region of interest" description="Disordered" evidence="5">
    <location>
        <begin position="263"/>
        <end position="316"/>
    </location>
</feature>
<dbReference type="GO" id="GO:0005886">
    <property type="term" value="C:plasma membrane"/>
    <property type="evidence" value="ECO:0007669"/>
    <property type="project" value="TreeGrafter"/>
</dbReference>
<feature type="transmembrane region" description="Helical" evidence="6">
    <location>
        <begin position="12"/>
        <end position="35"/>
    </location>
</feature>
<dbReference type="SUPFAM" id="SSF81321">
    <property type="entry name" value="Family A G protein-coupled receptor-like"/>
    <property type="match status" value="1"/>
</dbReference>
<feature type="compositionally biased region" description="Polar residues" evidence="5">
    <location>
        <begin position="304"/>
        <end position="315"/>
    </location>
</feature>
<dbReference type="EMBL" id="CAKOGP040001870">
    <property type="protein sequence ID" value="CAJ1954857.1"/>
    <property type="molecule type" value="Genomic_DNA"/>
</dbReference>
<organism evidence="7 8">
    <name type="scientific">Cylindrotheca closterium</name>
    <dbReference type="NCBI Taxonomy" id="2856"/>
    <lineage>
        <taxon>Eukaryota</taxon>
        <taxon>Sar</taxon>
        <taxon>Stramenopiles</taxon>
        <taxon>Ochrophyta</taxon>
        <taxon>Bacillariophyta</taxon>
        <taxon>Bacillariophyceae</taxon>
        <taxon>Bacillariophycidae</taxon>
        <taxon>Bacillariales</taxon>
        <taxon>Bacillariaceae</taxon>
        <taxon>Cylindrotheca</taxon>
    </lineage>
</organism>
<keyword evidence="4 6" id="KW-0472">Membrane</keyword>
<protein>
    <recommendedName>
        <fullName evidence="9">G-protein coupled receptors family 2 profile 2 domain-containing protein</fullName>
    </recommendedName>
</protein>
<dbReference type="AlphaFoldDB" id="A0AAD2FWX3"/>
<evidence type="ECO:0000313" key="7">
    <source>
        <dbReference type="EMBL" id="CAJ1954857.1"/>
    </source>
</evidence>
<feature type="compositionally biased region" description="Polar residues" evidence="5">
    <location>
        <begin position="592"/>
        <end position="607"/>
    </location>
</feature>
<evidence type="ECO:0000256" key="4">
    <source>
        <dbReference type="ARBA" id="ARBA00023136"/>
    </source>
</evidence>
<dbReference type="GO" id="GO:0004930">
    <property type="term" value="F:G protein-coupled receptor activity"/>
    <property type="evidence" value="ECO:0007669"/>
    <property type="project" value="TreeGrafter"/>
</dbReference>
<evidence type="ECO:0000256" key="3">
    <source>
        <dbReference type="ARBA" id="ARBA00022989"/>
    </source>
</evidence>
<feature type="compositionally biased region" description="Acidic residues" evidence="5">
    <location>
        <begin position="394"/>
        <end position="403"/>
    </location>
</feature>
<evidence type="ECO:0000256" key="6">
    <source>
        <dbReference type="SAM" id="Phobius"/>
    </source>
</evidence>
<reference evidence="7" key="1">
    <citation type="submission" date="2023-08" db="EMBL/GenBank/DDBJ databases">
        <authorList>
            <person name="Audoor S."/>
            <person name="Bilcke G."/>
        </authorList>
    </citation>
    <scope>NUCLEOTIDE SEQUENCE</scope>
</reference>
<evidence type="ECO:0000256" key="1">
    <source>
        <dbReference type="ARBA" id="ARBA00004141"/>
    </source>
</evidence>
<accession>A0AAD2FWX3</accession>
<proteinExistence type="predicted"/>
<feature type="transmembrane region" description="Helical" evidence="6">
    <location>
        <begin position="90"/>
        <end position="112"/>
    </location>
</feature>
<evidence type="ECO:0000256" key="2">
    <source>
        <dbReference type="ARBA" id="ARBA00022692"/>
    </source>
</evidence>
<gene>
    <name evidence="7" type="ORF">CYCCA115_LOCUS15449</name>
</gene>
<comment type="caution">
    <text evidence="7">The sequence shown here is derived from an EMBL/GenBank/DDBJ whole genome shotgun (WGS) entry which is preliminary data.</text>
</comment>
<name>A0AAD2FWX3_9STRA</name>
<feature type="transmembrane region" description="Helical" evidence="6">
    <location>
        <begin position="196"/>
        <end position="218"/>
    </location>
</feature>
<feature type="compositionally biased region" description="Acidic residues" evidence="5">
    <location>
        <begin position="273"/>
        <end position="300"/>
    </location>
</feature>
<keyword evidence="3 6" id="KW-1133">Transmembrane helix</keyword>
<feature type="region of interest" description="Disordered" evidence="5">
    <location>
        <begin position="580"/>
        <end position="607"/>
    </location>
</feature>
<evidence type="ECO:0000256" key="5">
    <source>
        <dbReference type="SAM" id="MobiDB-lite"/>
    </source>
</evidence>
<evidence type="ECO:0008006" key="9">
    <source>
        <dbReference type="Google" id="ProtNLM"/>
    </source>
</evidence>
<evidence type="ECO:0000313" key="8">
    <source>
        <dbReference type="Proteomes" id="UP001295423"/>
    </source>
</evidence>
<dbReference type="Gene3D" id="1.20.1070.10">
    <property type="entry name" value="Rhodopsin 7-helix transmembrane proteins"/>
    <property type="match status" value="1"/>
</dbReference>
<keyword evidence="8" id="KW-1185">Reference proteome</keyword>
<keyword evidence="2 6" id="KW-0812">Transmembrane</keyword>
<feature type="transmembrane region" description="Helical" evidence="6">
    <location>
        <begin position="133"/>
        <end position="152"/>
    </location>
</feature>
<dbReference type="Proteomes" id="UP001295423">
    <property type="component" value="Unassembled WGS sequence"/>
</dbReference>
<dbReference type="PANTHER" id="PTHR23112:SF0">
    <property type="entry name" value="TRANSMEMBRANE PROTEIN 116"/>
    <property type="match status" value="1"/>
</dbReference>
<sequence>MTLTRQQRVWLAILPKISSLFSLFGSGWIIIEVASDRRKRRVPYHRLLLAMSVYDVLESVWNFGSTWPIVEGSPGVIWAVGNTGTCTAQGFFLTLSSAVPLYNAMLSWYYVLVINYNYSDTRLRGFVEPAMHTFCFVWAFGTALYSASAGLINNANLWCWIAPLPTDCKDSWTHGTAEEGNPNPCIRGDNVWIYRFGFYFIPLWISIFFATFATYMVYRYVYQRDKATLRYRFPNRASIFGALKSLSDDMQLRLSIISTSMGFKGRSSTTDIDTSDLGDFDGDDDNSEDQDNDGDGDDNGENNHSTTTPGESSLEGQIESEHIVIDLKVGGPLEVVEEQSAEFEESARSSRSISKDLKVLSTEKVDDSTPQTLKSSMDESAGYPTGAWALSMDAADEDEDDDASSSSSIMKSVNVADGEENRENKPKVKRQSTIRKKVQAWKTKRERFAQEMPHTVAVFHQACFYLGAFYCTHVWSTSNRIVQAITDGESIFPLLALHAFFDPFQGFLNYIVYQRPRYIQLRKRHPEFSRITILLFILRFSFMGGNDARNLRSSAADRDSLQSKRSKFSLNLPEESNLELNADSNHRGTSGPIHTTSSTEPRLNSGL</sequence>